<feature type="transmembrane region" description="Helical" evidence="3">
    <location>
        <begin position="495"/>
        <end position="519"/>
    </location>
</feature>
<feature type="transmembrane region" description="Helical" evidence="3">
    <location>
        <begin position="163"/>
        <end position="183"/>
    </location>
</feature>
<feature type="transmembrane region" description="Helical" evidence="3">
    <location>
        <begin position="666"/>
        <end position="691"/>
    </location>
</feature>
<dbReference type="InterPro" id="IPR036259">
    <property type="entry name" value="MFS_trans_sf"/>
</dbReference>
<dbReference type="InterPro" id="IPR050327">
    <property type="entry name" value="Proton-linked_MCT"/>
</dbReference>
<dbReference type="Proteomes" id="UP001519460">
    <property type="component" value="Unassembled WGS sequence"/>
</dbReference>
<feature type="transmembrane region" description="Helical" evidence="3">
    <location>
        <begin position="525"/>
        <end position="544"/>
    </location>
</feature>
<sequence length="1254" mass="133902">MEGGAWGLVVVASAFFIQVFVFGVSESIGVYNIEFLDYFNDDTVGVSLIASINLAVFFCSGPLTSYVMRKLTYRKVTLIGSLLVVLGILLARFLLYIPALCVCLGVITGLGSGMVYVPSFVLCGLYYERHRSLATGAASGGCGMGVAVGPIIVGYLIKGYGWRGSLIMLAGLNLHLFVCSALLRQPPTKTGYPAREKFSGGENSNLHQGVTGDTNPHQETTAGRKTHDKATSETQPHQNSTGDTNQHQKVTGDSDTHEKSTSDTNQPQNATGDTNQHPRVAGDTNQPQNATGDTNQHPRVAGDTNQPQKATGDTDQHPRVTGDTNQHPRVTGDTNQPQKATGDTDQHPRVTGDTNQPQKATGDTDQHPRVTGGTNQHQNATGETNQHYEATVAEGSNTHGDCNSDTDALECALSDRTSTTEKPGRNRRETATESTGIDLPETATAAKALRHIHILTDLGFVVYFLSNLLWNINTGMQTAFIADFATERGVERINAAWLVTISGFGLFFGGLLGALLGNVLQYHRMMLYVTACVIFGVISAAVPLGSEYDHFAGLLFCARMSFGVSLGLQVVVLADLIGAEALGDGMGYLMLSNGIGSFIGPYLAGYMRDITGNYDSGFYVGGAMAVAAGVIMVLIPLVRPVFVFGSSESIGVYNIEFLDYFTHDTVGVSLIASVNLAVFFCSGPLSSYLMVKLTYRKVCLIGSFLVVFGILLARLFLYIPALCVCLGFITGLGSGMVYVPSFVLCGLYYERHRSLATGVASCGCGLGVAFGPAVVGYLIQGYGWQGSLIVLAGLNLHLVVCSALLRQPPTVEPYFPSMEIEVPAPMNNRSPASVTTTGGEKSGLLTSPEARTSRSALRSAITAGRTTSDRQLHLKISRGRKSSEHVHVSFDIGTQDKGTRRTLRGKDTTKDKTPEECTSTDKNAGKNLSKTTNSDKDVVVSKNLPEKVSDDRSDLEKCSDREVIDQKRDPGDACEIWACDREQYEKATGEKRHHPEPTCDIAADVSNTHGKSSRDGAVVERAAGDRFTTDNAAGDRRLPESTRADLPDTSKAAKTSGHIYLLTDLGFVVYFLSNLLWNINTGMQTAFIADFARERGVARINAALLVTISGFGLVFGGLAGAVLGHQFEDRRVKLYASACVMFGLISATVPLGSEYDEYAGSLFSARLSIGVSLGLQVVVLADLIGTDALGDGMGYLMLSNGIGSFLGPYLAGHIRDETGNYDGAFYVGGAAAVASGVIMVLIPLLRPVCSKNSP</sequence>
<feature type="compositionally biased region" description="Polar residues" evidence="2">
    <location>
        <begin position="262"/>
        <end position="311"/>
    </location>
</feature>
<evidence type="ECO:0000313" key="6">
    <source>
        <dbReference type="Proteomes" id="UP001519460"/>
    </source>
</evidence>
<evidence type="ECO:0000259" key="4">
    <source>
        <dbReference type="PROSITE" id="PS50850"/>
    </source>
</evidence>
<dbReference type="EMBL" id="JACVVK020000183">
    <property type="protein sequence ID" value="KAK7486157.1"/>
    <property type="molecule type" value="Genomic_DNA"/>
</dbReference>
<feature type="transmembrane region" description="Helical" evidence="3">
    <location>
        <begin position="551"/>
        <end position="574"/>
    </location>
</feature>
<feature type="region of interest" description="Disordered" evidence="2">
    <location>
        <begin position="825"/>
        <end position="855"/>
    </location>
</feature>
<feature type="transmembrane region" description="Helical" evidence="3">
    <location>
        <begin position="76"/>
        <end position="98"/>
    </location>
</feature>
<dbReference type="PANTHER" id="PTHR11360:SF284">
    <property type="entry name" value="EG:103B4.3 PROTEIN-RELATED"/>
    <property type="match status" value="1"/>
</dbReference>
<evidence type="ECO:0000256" key="3">
    <source>
        <dbReference type="SAM" id="Phobius"/>
    </source>
</evidence>
<evidence type="ECO:0000256" key="1">
    <source>
        <dbReference type="ARBA" id="ARBA00004141"/>
    </source>
</evidence>
<feature type="region of interest" description="Disordered" evidence="2">
    <location>
        <begin position="190"/>
        <end position="381"/>
    </location>
</feature>
<feature type="transmembrane region" description="Helical" evidence="3">
    <location>
        <begin position="1158"/>
        <end position="1181"/>
    </location>
</feature>
<feature type="compositionally biased region" description="Polar residues" evidence="2">
    <location>
        <begin position="322"/>
        <end position="341"/>
    </location>
</feature>
<dbReference type="Gene3D" id="1.20.1250.20">
    <property type="entry name" value="MFS general substrate transporter like domains"/>
    <property type="match status" value="4"/>
</dbReference>
<proteinExistence type="predicted"/>
<evidence type="ECO:0000256" key="2">
    <source>
        <dbReference type="SAM" id="MobiDB-lite"/>
    </source>
</evidence>
<keyword evidence="3" id="KW-1133">Transmembrane helix</keyword>
<feature type="compositionally biased region" description="Polar residues" evidence="2">
    <location>
        <begin position="916"/>
        <end position="932"/>
    </location>
</feature>
<feature type="transmembrane region" description="Helical" evidence="3">
    <location>
        <begin position="586"/>
        <end position="605"/>
    </location>
</feature>
<keyword evidence="3" id="KW-0472">Membrane</keyword>
<name>A0ABD0KH01_9CAEN</name>
<dbReference type="PANTHER" id="PTHR11360">
    <property type="entry name" value="MONOCARBOXYLATE TRANSPORTER"/>
    <property type="match status" value="1"/>
</dbReference>
<dbReference type="SUPFAM" id="SSF103473">
    <property type="entry name" value="MFS general substrate transporter"/>
    <property type="match status" value="2"/>
</dbReference>
<comment type="subcellular location">
    <subcellularLocation>
        <location evidence="1">Membrane</location>
        <topology evidence="1">Multi-pass membrane protein</topology>
    </subcellularLocation>
</comment>
<feature type="compositionally biased region" description="Polar residues" evidence="2">
    <location>
        <begin position="232"/>
        <end position="249"/>
    </location>
</feature>
<reference evidence="5 6" key="1">
    <citation type="journal article" date="2023" name="Sci. Data">
        <title>Genome assembly of the Korean intertidal mud-creeper Batillaria attramentaria.</title>
        <authorList>
            <person name="Patra A.K."/>
            <person name="Ho P.T."/>
            <person name="Jun S."/>
            <person name="Lee S.J."/>
            <person name="Kim Y."/>
            <person name="Won Y.J."/>
        </authorList>
    </citation>
    <scope>NUCLEOTIDE SEQUENCE [LARGE SCALE GENOMIC DNA]</scope>
    <source>
        <strain evidence="5">Wonlab-2016</strain>
    </source>
</reference>
<feature type="region of interest" description="Disordered" evidence="2">
    <location>
        <begin position="415"/>
        <end position="434"/>
    </location>
</feature>
<organism evidence="5 6">
    <name type="scientific">Batillaria attramentaria</name>
    <dbReference type="NCBI Taxonomy" id="370345"/>
    <lineage>
        <taxon>Eukaryota</taxon>
        <taxon>Metazoa</taxon>
        <taxon>Spiralia</taxon>
        <taxon>Lophotrochozoa</taxon>
        <taxon>Mollusca</taxon>
        <taxon>Gastropoda</taxon>
        <taxon>Caenogastropoda</taxon>
        <taxon>Sorbeoconcha</taxon>
        <taxon>Cerithioidea</taxon>
        <taxon>Batillariidae</taxon>
        <taxon>Batillaria</taxon>
    </lineage>
</organism>
<comment type="caution">
    <text evidence="5">The sequence shown here is derived from an EMBL/GenBank/DDBJ whole genome shotgun (WGS) entry which is preliminary data.</text>
</comment>
<dbReference type="Pfam" id="PF07690">
    <property type="entry name" value="MFS_1"/>
    <property type="match status" value="4"/>
</dbReference>
<keyword evidence="6" id="KW-1185">Reference proteome</keyword>
<feature type="transmembrane region" description="Helical" evidence="3">
    <location>
        <begin position="726"/>
        <end position="749"/>
    </location>
</feature>
<feature type="compositionally biased region" description="Polar residues" evidence="2">
    <location>
        <begin position="372"/>
        <end position="381"/>
    </location>
</feature>
<feature type="compositionally biased region" description="Polar residues" evidence="2">
    <location>
        <begin position="201"/>
        <end position="223"/>
    </location>
</feature>
<feature type="transmembrane region" description="Helical" evidence="3">
    <location>
        <begin position="1100"/>
        <end position="1122"/>
    </location>
</feature>
<feature type="region of interest" description="Disordered" evidence="2">
    <location>
        <begin position="877"/>
        <end position="936"/>
    </location>
</feature>
<feature type="transmembrane region" description="Helical" evidence="3">
    <location>
        <begin position="756"/>
        <end position="779"/>
    </location>
</feature>
<feature type="compositionally biased region" description="Basic and acidic residues" evidence="2">
    <location>
        <begin position="1025"/>
        <end position="1048"/>
    </location>
</feature>
<feature type="transmembrane region" description="Helical" evidence="3">
    <location>
        <begin position="617"/>
        <end position="638"/>
    </location>
</feature>
<feature type="transmembrane region" description="Helical" evidence="3">
    <location>
        <begin position="698"/>
        <end position="720"/>
    </location>
</feature>
<feature type="transmembrane region" description="Helical" evidence="3">
    <location>
        <begin position="1193"/>
        <end position="1211"/>
    </location>
</feature>
<dbReference type="PROSITE" id="PS50850">
    <property type="entry name" value="MFS"/>
    <property type="match status" value="1"/>
</dbReference>
<feature type="transmembrane region" description="Helical" evidence="3">
    <location>
        <begin position="44"/>
        <end position="64"/>
    </location>
</feature>
<feature type="compositionally biased region" description="Basic and acidic residues" evidence="2">
    <location>
        <begin position="904"/>
        <end position="915"/>
    </location>
</feature>
<feature type="transmembrane region" description="Helical" evidence="3">
    <location>
        <begin position="1223"/>
        <end position="1245"/>
    </location>
</feature>
<feature type="region of interest" description="Disordered" evidence="2">
    <location>
        <begin position="1025"/>
        <end position="1049"/>
    </location>
</feature>
<dbReference type="AlphaFoldDB" id="A0ABD0KH01"/>
<dbReference type="InterPro" id="IPR011701">
    <property type="entry name" value="MFS"/>
</dbReference>
<feature type="transmembrane region" description="Helical" evidence="3">
    <location>
        <begin position="1059"/>
        <end position="1080"/>
    </location>
</feature>
<feature type="transmembrane region" description="Helical" evidence="3">
    <location>
        <begin position="134"/>
        <end position="157"/>
    </location>
</feature>
<evidence type="ECO:0000313" key="5">
    <source>
        <dbReference type="EMBL" id="KAK7486157.1"/>
    </source>
</evidence>
<protein>
    <recommendedName>
        <fullName evidence="4">Major facilitator superfamily (MFS) profile domain-containing protein</fullName>
    </recommendedName>
</protein>
<keyword evidence="3" id="KW-0812">Transmembrane</keyword>
<feature type="domain" description="Major facilitator superfamily (MFS) profile" evidence="4">
    <location>
        <begin position="1066"/>
        <end position="1254"/>
    </location>
</feature>
<dbReference type="GO" id="GO:0016020">
    <property type="term" value="C:membrane"/>
    <property type="evidence" value="ECO:0007669"/>
    <property type="project" value="UniProtKB-SubCell"/>
</dbReference>
<feature type="compositionally biased region" description="Polar residues" evidence="2">
    <location>
        <begin position="827"/>
        <end position="839"/>
    </location>
</feature>
<feature type="compositionally biased region" description="Basic and acidic residues" evidence="2">
    <location>
        <begin position="250"/>
        <end position="261"/>
    </location>
</feature>
<feature type="transmembrane region" description="Helical" evidence="3">
    <location>
        <begin position="5"/>
        <end position="24"/>
    </location>
</feature>
<feature type="compositionally biased region" description="Polar residues" evidence="2">
    <location>
        <begin position="352"/>
        <end position="361"/>
    </location>
</feature>
<feature type="compositionally biased region" description="Basic and acidic residues" evidence="2">
    <location>
        <begin position="418"/>
        <end position="431"/>
    </location>
</feature>
<feature type="transmembrane region" description="Helical" evidence="3">
    <location>
        <begin position="104"/>
        <end position="127"/>
    </location>
</feature>
<accession>A0ABD0KH01</accession>
<feature type="transmembrane region" description="Helical" evidence="3">
    <location>
        <begin position="1134"/>
        <end position="1152"/>
    </location>
</feature>
<gene>
    <name evidence="5" type="ORF">BaRGS_00022623</name>
</gene>
<dbReference type="InterPro" id="IPR020846">
    <property type="entry name" value="MFS_dom"/>
</dbReference>